<evidence type="ECO:0000256" key="4">
    <source>
        <dbReference type="ARBA" id="ARBA00022692"/>
    </source>
</evidence>
<keyword evidence="6" id="KW-0472">Membrane</keyword>
<dbReference type="Gene3D" id="1.20.1250.20">
    <property type="entry name" value="MFS general substrate transporter like domains"/>
    <property type="match status" value="1"/>
</dbReference>
<dbReference type="Pfam" id="PF03092">
    <property type="entry name" value="BT1"/>
    <property type="match status" value="1"/>
</dbReference>
<evidence type="ECO:0000313" key="7">
    <source>
        <dbReference type="EnsemblPlants" id="EMT09982"/>
    </source>
</evidence>
<sequence>MEKEQKVEGERAAAAAAATQRWVIGVGFWVQGFRLFPWLGVNFFLKDAMGVPSSSLQILQASATLPMAVSWLGIALWPSLSLPVLTIFLLLSNFGASICEVANDAIVAEAGKQATSSSGGQLQSFACMFGASAGALGNLLGGIALSYFSPKLMFLFFAIVLVLQFFTTVAIPESSLKLPKATTNTSVISSIRKQTKELSYALCMPEIFWSVIWFSVSYAAIPFLLGTMFFYQTEVLRLDSSIIGLSKVFGQVALLAWSMAYNKCFKTTSARKVLSALQFITAVVMLSDVLFVQGVYRKVGISDSLYTIVFSGLLEGLMFFKVLPFSVLIASLCPSGCEGSVMAFVMSALALSIIISGYLGVALAEFMGVSGDDFSALPVITPKGANLLSRVNELICPITGQWDEQLVRDTFWAEDARHILQIPLREGAEDFMAWHFDSKGRHSVRSAYRLQVQLSKQERNGAPGNSSEAAGQLENSGDSSWRRIWKMPCPRNLQMFVWRMKHESLALCTNLVNRGQSFSGWGVAVRDSEGDVVATHAGRQDHVHDAFGAEVCAMSAAVAIAAELGAIRVAFETDSQLLVEALDLRKVDSSPYAKCH</sequence>
<protein>
    <submittedName>
        <fullName evidence="7">Uncharacterized protein</fullName>
    </submittedName>
</protein>
<evidence type="ECO:0000256" key="1">
    <source>
        <dbReference type="ARBA" id="ARBA00004141"/>
    </source>
</evidence>
<dbReference type="InterPro" id="IPR002156">
    <property type="entry name" value="RNaseH_domain"/>
</dbReference>
<dbReference type="PANTHER" id="PTHR31585">
    <property type="entry name" value="FOLATE-BIOPTERIN TRANSPORTER 1, CHLOROPLASTIC"/>
    <property type="match status" value="1"/>
</dbReference>
<dbReference type="ExpressionAtlas" id="M8AZP3">
    <property type="expression patterns" value="baseline"/>
</dbReference>
<accession>M8AZP3</accession>
<dbReference type="InterPro" id="IPR036259">
    <property type="entry name" value="MFS_trans_sf"/>
</dbReference>
<keyword evidence="5" id="KW-1133">Transmembrane helix</keyword>
<dbReference type="InterPro" id="IPR039309">
    <property type="entry name" value="BT1"/>
</dbReference>
<evidence type="ECO:0000256" key="2">
    <source>
        <dbReference type="ARBA" id="ARBA00007015"/>
    </source>
</evidence>
<evidence type="ECO:0000256" key="6">
    <source>
        <dbReference type="ARBA" id="ARBA00023136"/>
    </source>
</evidence>
<keyword evidence="3" id="KW-0813">Transport</keyword>
<evidence type="ECO:0000256" key="3">
    <source>
        <dbReference type="ARBA" id="ARBA00022448"/>
    </source>
</evidence>
<dbReference type="InterPro" id="IPR036397">
    <property type="entry name" value="RNaseH_sf"/>
</dbReference>
<dbReference type="GO" id="GO:0016020">
    <property type="term" value="C:membrane"/>
    <property type="evidence" value="ECO:0007669"/>
    <property type="project" value="UniProtKB-SubCell"/>
</dbReference>
<dbReference type="EnsemblPlants" id="EMT09982">
    <property type="protein sequence ID" value="EMT09982"/>
    <property type="gene ID" value="F775_06029"/>
</dbReference>
<dbReference type="SUPFAM" id="SSF103473">
    <property type="entry name" value="MFS general substrate transporter"/>
    <property type="match status" value="1"/>
</dbReference>
<dbReference type="PANTHER" id="PTHR31585:SF2">
    <property type="entry name" value="FOLATE-BIOPTERIN TRANSPORTER 7-RELATED"/>
    <property type="match status" value="1"/>
</dbReference>
<dbReference type="AlphaFoldDB" id="M8AZP3"/>
<reference evidence="7" key="1">
    <citation type="submission" date="2015-06" db="UniProtKB">
        <authorList>
            <consortium name="EnsemblPlants"/>
        </authorList>
    </citation>
    <scope>IDENTIFICATION</scope>
</reference>
<proteinExistence type="inferred from homology"/>
<name>M8AZP3_AEGTA</name>
<keyword evidence="4" id="KW-0812">Transmembrane</keyword>
<evidence type="ECO:0000256" key="5">
    <source>
        <dbReference type="ARBA" id="ARBA00022989"/>
    </source>
</evidence>
<dbReference type="Pfam" id="PF13456">
    <property type="entry name" value="RVT_3"/>
    <property type="match status" value="1"/>
</dbReference>
<dbReference type="GO" id="GO:0003676">
    <property type="term" value="F:nucleic acid binding"/>
    <property type="evidence" value="ECO:0007669"/>
    <property type="project" value="InterPro"/>
</dbReference>
<organism evidence="7">
    <name type="scientific">Aegilops tauschii</name>
    <name type="common">Tausch's goatgrass</name>
    <name type="synonym">Aegilops squarrosa</name>
    <dbReference type="NCBI Taxonomy" id="37682"/>
    <lineage>
        <taxon>Eukaryota</taxon>
        <taxon>Viridiplantae</taxon>
        <taxon>Streptophyta</taxon>
        <taxon>Embryophyta</taxon>
        <taxon>Tracheophyta</taxon>
        <taxon>Spermatophyta</taxon>
        <taxon>Magnoliopsida</taxon>
        <taxon>Liliopsida</taxon>
        <taxon>Poales</taxon>
        <taxon>Poaceae</taxon>
        <taxon>BOP clade</taxon>
        <taxon>Pooideae</taxon>
        <taxon>Triticodae</taxon>
        <taxon>Triticeae</taxon>
        <taxon>Triticinae</taxon>
        <taxon>Aegilops</taxon>
    </lineage>
</organism>
<comment type="subcellular location">
    <subcellularLocation>
        <location evidence="1">Membrane</location>
        <topology evidence="1">Multi-pass membrane protein</topology>
    </subcellularLocation>
</comment>
<dbReference type="Gene3D" id="3.30.420.10">
    <property type="entry name" value="Ribonuclease H-like superfamily/Ribonuclease H"/>
    <property type="match status" value="1"/>
</dbReference>
<comment type="similarity">
    <text evidence="2">Belongs to the major facilitator superfamily. Folate-biopterin transporter (TC 2.A.71) family.</text>
</comment>
<dbReference type="GO" id="GO:0004523">
    <property type="term" value="F:RNA-DNA hybrid ribonuclease activity"/>
    <property type="evidence" value="ECO:0007669"/>
    <property type="project" value="InterPro"/>
</dbReference>